<dbReference type="InterPro" id="IPR002319">
    <property type="entry name" value="Phenylalanyl-tRNA_Synthase"/>
</dbReference>
<dbReference type="STRING" id="332977.SAMN05421740_10952"/>
<dbReference type="NCBIfam" id="TIGR00468">
    <property type="entry name" value="pheS"/>
    <property type="match status" value="1"/>
</dbReference>
<dbReference type="PROSITE" id="PS50862">
    <property type="entry name" value="AA_TRNA_LIGASE_II"/>
    <property type="match status" value="1"/>
</dbReference>
<dbReference type="InterPro" id="IPR006195">
    <property type="entry name" value="aa-tRNA-synth_II"/>
</dbReference>
<keyword evidence="9 13" id="KW-0460">Magnesium</keyword>
<dbReference type="EC" id="6.1.1.20" evidence="13"/>
<name>A0A1H7SML8_9SPHI</name>
<comment type="subcellular location">
    <subcellularLocation>
        <location evidence="1 13">Cytoplasm</location>
    </subcellularLocation>
</comment>
<dbReference type="InterPro" id="IPR010978">
    <property type="entry name" value="tRNA-bd_arm"/>
</dbReference>
<accession>A0A1H7SML8</accession>
<evidence type="ECO:0000256" key="9">
    <source>
        <dbReference type="ARBA" id="ARBA00022842"/>
    </source>
</evidence>
<comment type="cofactor">
    <cofactor evidence="13">
        <name>Mg(2+)</name>
        <dbReference type="ChEBI" id="CHEBI:18420"/>
    </cofactor>
    <text evidence="13">Binds 2 magnesium ions per tetramer.</text>
</comment>
<dbReference type="GO" id="GO:0005737">
    <property type="term" value="C:cytoplasm"/>
    <property type="evidence" value="ECO:0007669"/>
    <property type="project" value="UniProtKB-SubCell"/>
</dbReference>
<evidence type="ECO:0000256" key="1">
    <source>
        <dbReference type="ARBA" id="ARBA00004496"/>
    </source>
</evidence>
<gene>
    <name evidence="13" type="primary">pheS</name>
    <name evidence="15" type="ORF">SAMN05421740_10952</name>
</gene>
<dbReference type="GO" id="GO:0000049">
    <property type="term" value="F:tRNA binding"/>
    <property type="evidence" value="ECO:0007669"/>
    <property type="project" value="InterPro"/>
</dbReference>
<evidence type="ECO:0000259" key="14">
    <source>
        <dbReference type="PROSITE" id="PS50862"/>
    </source>
</evidence>
<evidence type="ECO:0000256" key="8">
    <source>
        <dbReference type="ARBA" id="ARBA00022840"/>
    </source>
</evidence>
<dbReference type="OrthoDB" id="9800719at2"/>
<dbReference type="CDD" id="cd00496">
    <property type="entry name" value="PheRS_alpha_core"/>
    <property type="match status" value="1"/>
</dbReference>
<dbReference type="Pfam" id="PF01409">
    <property type="entry name" value="tRNA-synt_2d"/>
    <property type="match status" value="1"/>
</dbReference>
<protein>
    <recommendedName>
        <fullName evidence="13">Phenylalanine--tRNA ligase alpha subunit</fullName>
        <ecNumber evidence="13">6.1.1.20</ecNumber>
    </recommendedName>
    <alternativeName>
        <fullName evidence="13">Phenylalanyl-tRNA synthetase alpha subunit</fullName>
        <shortName evidence="13">PheRS</shortName>
    </alternativeName>
</protein>
<dbReference type="Pfam" id="PF02912">
    <property type="entry name" value="Phe_tRNA-synt_N"/>
    <property type="match status" value="1"/>
</dbReference>
<dbReference type="HAMAP" id="MF_00281">
    <property type="entry name" value="Phe_tRNA_synth_alpha1"/>
    <property type="match status" value="1"/>
</dbReference>
<dbReference type="SUPFAM" id="SSF55681">
    <property type="entry name" value="Class II aaRS and biotin synthetases"/>
    <property type="match status" value="1"/>
</dbReference>
<keyword evidence="16" id="KW-1185">Reference proteome</keyword>
<feature type="binding site" evidence="13">
    <location>
        <position position="256"/>
    </location>
    <ligand>
        <name>Mg(2+)</name>
        <dbReference type="ChEBI" id="CHEBI:18420"/>
        <note>shared with beta subunit</note>
    </ligand>
</feature>
<proteinExistence type="inferred from homology"/>
<evidence type="ECO:0000256" key="6">
    <source>
        <dbReference type="ARBA" id="ARBA00022723"/>
    </source>
</evidence>
<dbReference type="InterPro" id="IPR004529">
    <property type="entry name" value="Phe-tRNA-synth_IIc_asu"/>
</dbReference>
<dbReference type="Proteomes" id="UP000198916">
    <property type="component" value="Unassembled WGS sequence"/>
</dbReference>
<evidence type="ECO:0000256" key="2">
    <source>
        <dbReference type="ARBA" id="ARBA00010207"/>
    </source>
</evidence>
<dbReference type="InterPro" id="IPR022911">
    <property type="entry name" value="Phe_tRNA_ligase_alpha1_bac"/>
</dbReference>
<comment type="similarity">
    <text evidence="2 13">Belongs to the class-II aminoacyl-tRNA synthetase family. Phe-tRNA synthetase alpha subunit type 1 subfamily.</text>
</comment>
<dbReference type="PANTHER" id="PTHR11538">
    <property type="entry name" value="PHENYLALANYL-TRNA SYNTHETASE"/>
    <property type="match status" value="1"/>
</dbReference>
<dbReference type="PANTHER" id="PTHR11538:SF41">
    <property type="entry name" value="PHENYLALANINE--TRNA LIGASE, MITOCHONDRIAL"/>
    <property type="match status" value="1"/>
</dbReference>
<dbReference type="Gene3D" id="3.30.930.10">
    <property type="entry name" value="Bira Bifunctional Protein, Domain 2"/>
    <property type="match status" value="1"/>
</dbReference>
<keyword evidence="7 13" id="KW-0547">Nucleotide-binding</keyword>
<dbReference type="GO" id="GO:0006432">
    <property type="term" value="P:phenylalanyl-tRNA aminoacylation"/>
    <property type="evidence" value="ECO:0007669"/>
    <property type="project" value="UniProtKB-UniRule"/>
</dbReference>
<dbReference type="SUPFAM" id="SSF46589">
    <property type="entry name" value="tRNA-binding arm"/>
    <property type="match status" value="1"/>
</dbReference>
<dbReference type="RefSeq" id="WP_090607853.1">
    <property type="nucleotide sequence ID" value="NZ_FNZR01000009.1"/>
</dbReference>
<keyword evidence="11 13" id="KW-0030">Aminoacyl-tRNA synthetase</keyword>
<feature type="domain" description="Aminoacyl-transfer RNA synthetases class-II family profile" evidence="14">
    <location>
        <begin position="111"/>
        <end position="340"/>
    </location>
</feature>
<sequence length="346" mass="39783">MLQEKIQQYTKEIERFVPQSHEDVEAFRLRFLVAKGIVRNLFEEFKEVSADQKRILGKVLNEFKQAAEQKYQTLQEQFASTIQTSKKKAETDLTLPGEGFVFGSRHPLSLVRKEIVEIFKKLGFTVAEGPEIEDDWHNFTALNFPPEHPARDMQDTFFIKKQEGNDIALRTHTSSVQVRMMENGKPPFRAIMPGRVYRNEAISARAHCFFHQVEGLYVDEGVSFADLKQTLYHFVQELFGEDTKVRFRPSYFPFTEPSAEMDISCTICKGKGCAMCKETGWVEILGCGMVDPNVLENCGIDSTTYSGFAFGMGIERITNLKYEIRDLRLFSENDVRFLSQFEGELI</sequence>
<reference evidence="16" key="1">
    <citation type="submission" date="2016-10" db="EMBL/GenBank/DDBJ databases">
        <authorList>
            <person name="Varghese N."/>
            <person name="Submissions S."/>
        </authorList>
    </citation>
    <scope>NUCLEOTIDE SEQUENCE [LARGE SCALE GENOMIC DNA]</scope>
    <source>
        <strain evidence="16">Jip14</strain>
    </source>
</reference>
<dbReference type="EMBL" id="FNZR01000009">
    <property type="protein sequence ID" value="SEL73366.1"/>
    <property type="molecule type" value="Genomic_DNA"/>
</dbReference>
<evidence type="ECO:0000256" key="5">
    <source>
        <dbReference type="ARBA" id="ARBA00022598"/>
    </source>
</evidence>
<dbReference type="InterPro" id="IPR045864">
    <property type="entry name" value="aa-tRNA-synth_II/BPL/LPL"/>
</dbReference>
<dbReference type="InterPro" id="IPR004188">
    <property type="entry name" value="Phe-tRNA_ligase_II_N"/>
</dbReference>
<evidence type="ECO:0000256" key="10">
    <source>
        <dbReference type="ARBA" id="ARBA00022917"/>
    </source>
</evidence>
<evidence type="ECO:0000313" key="16">
    <source>
        <dbReference type="Proteomes" id="UP000198916"/>
    </source>
</evidence>
<dbReference type="GO" id="GO:0005524">
    <property type="term" value="F:ATP binding"/>
    <property type="evidence" value="ECO:0007669"/>
    <property type="project" value="UniProtKB-UniRule"/>
</dbReference>
<keyword evidence="6 13" id="KW-0479">Metal-binding</keyword>
<evidence type="ECO:0000256" key="11">
    <source>
        <dbReference type="ARBA" id="ARBA00023146"/>
    </source>
</evidence>
<dbReference type="FunFam" id="3.30.930.10:FF:000003">
    <property type="entry name" value="Phenylalanine--tRNA ligase alpha subunit"/>
    <property type="match status" value="1"/>
</dbReference>
<evidence type="ECO:0000256" key="3">
    <source>
        <dbReference type="ARBA" id="ARBA00011209"/>
    </source>
</evidence>
<comment type="subunit">
    <text evidence="3 13">Tetramer of two alpha and two beta subunits.</text>
</comment>
<evidence type="ECO:0000256" key="7">
    <source>
        <dbReference type="ARBA" id="ARBA00022741"/>
    </source>
</evidence>
<evidence type="ECO:0000256" key="12">
    <source>
        <dbReference type="ARBA" id="ARBA00049255"/>
    </source>
</evidence>
<evidence type="ECO:0000256" key="13">
    <source>
        <dbReference type="HAMAP-Rule" id="MF_00281"/>
    </source>
</evidence>
<organism evidence="15 16">
    <name type="scientific">Parapedobacter koreensis</name>
    <dbReference type="NCBI Taxonomy" id="332977"/>
    <lineage>
        <taxon>Bacteria</taxon>
        <taxon>Pseudomonadati</taxon>
        <taxon>Bacteroidota</taxon>
        <taxon>Sphingobacteriia</taxon>
        <taxon>Sphingobacteriales</taxon>
        <taxon>Sphingobacteriaceae</taxon>
        <taxon>Parapedobacter</taxon>
    </lineage>
</organism>
<dbReference type="GO" id="GO:0004826">
    <property type="term" value="F:phenylalanine-tRNA ligase activity"/>
    <property type="evidence" value="ECO:0007669"/>
    <property type="project" value="UniProtKB-UniRule"/>
</dbReference>
<keyword evidence="10 13" id="KW-0648">Protein biosynthesis</keyword>
<keyword evidence="8 13" id="KW-0067">ATP-binding</keyword>
<evidence type="ECO:0000256" key="4">
    <source>
        <dbReference type="ARBA" id="ARBA00022490"/>
    </source>
</evidence>
<keyword evidence="5 13" id="KW-0436">Ligase</keyword>
<evidence type="ECO:0000313" key="15">
    <source>
        <dbReference type="EMBL" id="SEL73366.1"/>
    </source>
</evidence>
<comment type="catalytic activity">
    <reaction evidence="12 13">
        <text>tRNA(Phe) + L-phenylalanine + ATP = L-phenylalanyl-tRNA(Phe) + AMP + diphosphate + H(+)</text>
        <dbReference type="Rhea" id="RHEA:19413"/>
        <dbReference type="Rhea" id="RHEA-COMP:9668"/>
        <dbReference type="Rhea" id="RHEA-COMP:9699"/>
        <dbReference type="ChEBI" id="CHEBI:15378"/>
        <dbReference type="ChEBI" id="CHEBI:30616"/>
        <dbReference type="ChEBI" id="CHEBI:33019"/>
        <dbReference type="ChEBI" id="CHEBI:58095"/>
        <dbReference type="ChEBI" id="CHEBI:78442"/>
        <dbReference type="ChEBI" id="CHEBI:78531"/>
        <dbReference type="ChEBI" id="CHEBI:456215"/>
        <dbReference type="EC" id="6.1.1.20"/>
    </reaction>
</comment>
<dbReference type="AlphaFoldDB" id="A0A1H7SML8"/>
<dbReference type="GO" id="GO:0000287">
    <property type="term" value="F:magnesium ion binding"/>
    <property type="evidence" value="ECO:0007669"/>
    <property type="project" value="UniProtKB-UniRule"/>
</dbReference>
<keyword evidence="4 13" id="KW-0963">Cytoplasm</keyword>